<dbReference type="EMBL" id="UOFV01000505">
    <property type="protein sequence ID" value="VAX04931.1"/>
    <property type="molecule type" value="Genomic_DNA"/>
</dbReference>
<dbReference type="InterPro" id="IPR000183">
    <property type="entry name" value="Orn/DAP/Arg_de-COase"/>
</dbReference>
<dbReference type="PANTHER" id="PTHR43727">
    <property type="entry name" value="DIAMINOPIMELATE DECARBOXYLASE"/>
    <property type="match status" value="1"/>
</dbReference>
<evidence type="ECO:0000256" key="2">
    <source>
        <dbReference type="ARBA" id="ARBA00022898"/>
    </source>
</evidence>
<dbReference type="EC" id="4.1.1.20" evidence="4"/>
<protein>
    <submittedName>
        <fullName evidence="4">Diaminopimelate decarboxylase</fullName>
        <ecNumber evidence="4">4.1.1.20</ecNumber>
    </submittedName>
</protein>
<dbReference type="SUPFAM" id="SSF51419">
    <property type="entry name" value="PLP-binding barrel"/>
    <property type="match status" value="1"/>
</dbReference>
<dbReference type="PRINTS" id="PR01179">
    <property type="entry name" value="ODADCRBXLASE"/>
</dbReference>
<accession>A0A3B1AT90</accession>
<dbReference type="InterPro" id="IPR022644">
    <property type="entry name" value="De-COase2_N"/>
</dbReference>
<dbReference type="Pfam" id="PF02784">
    <property type="entry name" value="Orn_Arg_deC_N"/>
    <property type="match status" value="1"/>
</dbReference>
<gene>
    <name evidence="4" type="ORF">MNBD_GAMMA19-2267</name>
</gene>
<dbReference type="InterPro" id="IPR009006">
    <property type="entry name" value="Ala_racemase/Decarboxylase_C"/>
</dbReference>
<keyword evidence="4" id="KW-0456">Lyase</keyword>
<organism evidence="4">
    <name type="scientific">hydrothermal vent metagenome</name>
    <dbReference type="NCBI Taxonomy" id="652676"/>
    <lineage>
        <taxon>unclassified sequences</taxon>
        <taxon>metagenomes</taxon>
        <taxon>ecological metagenomes</taxon>
    </lineage>
</organism>
<evidence type="ECO:0000259" key="3">
    <source>
        <dbReference type="Pfam" id="PF02784"/>
    </source>
</evidence>
<dbReference type="GO" id="GO:0009089">
    <property type="term" value="P:lysine biosynthetic process via diaminopimelate"/>
    <property type="evidence" value="ECO:0007669"/>
    <property type="project" value="TreeGrafter"/>
</dbReference>
<comment type="cofactor">
    <cofactor evidence="1">
        <name>pyridoxal 5'-phosphate</name>
        <dbReference type="ChEBI" id="CHEBI:597326"/>
    </cofactor>
</comment>
<evidence type="ECO:0000256" key="1">
    <source>
        <dbReference type="ARBA" id="ARBA00001933"/>
    </source>
</evidence>
<reference evidence="4" key="1">
    <citation type="submission" date="2018-06" db="EMBL/GenBank/DDBJ databases">
        <authorList>
            <person name="Zhirakovskaya E."/>
        </authorList>
    </citation>
    <scope>NUCLEOTIDE SEQUENCE</scope>
</reference>
<name>A0A3B1AT90_9ZZZZ</name>
<feature type="domain" description="Orn/DAP/Arg decarboxylase 2 N-terminal" evidence="3">
    <location>
        <begin position="85"/>
        <end position="340"/>
    </location>
</feature>
<sequence length="487" mass="53452">MIRKLKNILTRAFLHRVAATDRKESARRGLDLRGLAPSHWDLSTNDAGHLEAQGCDLVSLAREYGAPLYVVDKERLARNYRAFYDAFADHYPKVVIGTSYKTNPLPRVISALHECGAYAEVISHFELWLALKLGVPGPSIIVNGPGKTREGLELAVSNQTKIINIDGLHEIEWIADLAKKYGHRQRVGVRVVTSVGWSAQFGLGIGNGDALKAFQQLCQHEQLEPCGIHVHLGTGIRNIDIYLTAIKEVLEFASVLKRDLGIDIRYFDFGGGFGVPTVREFSGVDMMMRNNDMPVRPLDTEACPNISEYGKAISRLMSQYYSLTDPDVPTLIFEPGRAITSSAQILLLEVLATKAGANGVTNIIANGGKNIAMPTGYEYHELFVASKMSAPRSGRCSVFGPLCHPGDILFKLKELPAVNAGDILAIMDAGAYFVPNQMNFSNPRSSAVMLQGDKAELIRERESFEDIISLDQLQTEASHGDSAVVNQ</sequence>
<dbReference type="PANTHER" id="PTHR43727:SF2">
    <property type="entry name" value="GROUP IV DECARBOXYLASE"/>
    <property type="match status" value="1"/>
</dbReference>
<keyword evidence="2" id="KW-0663">Pyridoxal phosphate</keyword>
<dbReference type="SUPFAM" id="SSF50621">
    <property type="entry name" value="Alanine racemase C-terminal domain-like"/>
    <property type="match status" value="1"/>
</dbReference>
<proteinExistence type="predicted"/>
<dbReference type="Gene3D" id="2.40.37.10">
    <property type="entry name" value="Lyase, Ornithine Decarboxylase, Chain A, domain 1"/>
    <property type="match status" value="1"/>
</dbReference>
<dbReference type="AlphaFoldDB" id="A0A3B1AT90"/>
<dbReference type="Gene3D" id="3.20.20.10">
    <property type="entry name" value="Alanine racemase"/>
    <property type="match status" value="1"/>
</dbReference>
<evidence type="ECO:0000313" key="4">
    <source>
        <dbReference type="EMBL" id="VAX04931.1"/>
    </source>
</evidence>
<dbReference type="InterPro" id="IPR029066">
    <property type="entry name" value="PLP-binding_barrel"/>
</dbReference>
<dbReference type="GO" id="GO:0008836">
    <property type="term" value="F:diaminopimelate decarboxylase activity"/>
    <property type="evidence" value="ECO:0007669"/>
    <property type="project" value="UniProtKB-EC"/>
</dbReference>